<dbReference type="RefSeq" id="XP_022578919.1">
    <property type="nucleotide sequence ID" value="XM_022723734.1"/>
</dbReference>
<accession>A0A1L9SBC0</accession>
<dbReference type="VEuPathDB" id="FungiDB:ASPZODRAFT_135232"/>
<gene>
    <name evidence="1" type="ORF">ASPZODRAFT_135232</name>
</gene>
<name>A0A1L9SBC0_9EURO</name>
<reference evidence="2" key="1">
    <citation type="journal article" date="2017" name="Genome Biol.">
        <title>Comparative genomics reveals high biological diversity and specific adaptations in the industrially and medically important fungal genus Aspergillus.</title>
        <authorList>
            <person name="de Vries R.P."/>
            <person name="Riley R."/>
            <person name="Wiebenga A."/>
            <person name="Aguilar-Osorio G."/>
            <person name="Amillis S."/>
            <person name="Uchima C.A."/>
            <person name="Anderluh G."/>
            <person name="Asadollahi M."/>
            <person name="Askin M."/>
            <person name="Barry K."/>
            <person name="Battaglia E."/>
            <person name="Bayram O."/>
            <person name="Benocci T."/>
            <person name="Braus-Stromeyer S.A."/>
            <person name="Caldana C."/>
            <person name="Canovas D."/>
            <person name="Cerqueira G.C."/>
            <person name="Chen F."/>
            <person name="Chen W."/>
            <person name="Choi C."/>
            <person name="Clum A."/>
            <person name="Dos Santos R.A."/>
            <person name="Damasio A.R."/>
            <person name="Diallinas G."/>
            <person name="Emri T."/>
            <person name="Fekete E."/>
            <person name="Flipphi M."/>
            <person name="Freyberg S."/>
            <person name="Gallo A."/>
            <person name="Gournas C."/>
            <person name="Habgood R."/>
            <person name="Hainaut M."/>
            <person name="Harispe M.L."/>
            <person name="Henrissat B."/>
            <person name="Hilden K.S."/>
            <person name="Hope R."/>
            <person name="Hossain A."/>
            <person name="Karabika E."/>
            <person name="Karaffa L."/>
            <person name="Karanyi Z."/>
            <person name="Krasevec N."/>
            <person name="Kuo A."/>
            <person name="Kusch H."/>
            <person name="LaButti K."/>
            <person name="Lagendijk E.L."/>
            <person name="Lapidus A."/>
            <person name="Levasseur A."/>
            <person name="Lindquist E."/>
            <person name="Lipzen A."/>
            <person name="Logrieco A.F."/>
            <person name="MacCabe A."/>
            <person name="Maekelae M.R."/>
            <person name="Malavazi I."/>
            <person name="Melin P."/>
            <person name="Meyer V."/>
            <person name="Mielnichuk N."/>
            <person name="Miskei M."/>
            <person name="Molnar A.P."/>
            <person name="Mule G."/>
            <person name="Ngan C.Y."/>
            <person name="Orejas M."/>
            <person name="Orosz E."/>
            <person name="Ouedraogo J.P."/>
            <person name="Overkamp K.M."/>
            <person name="Park H.-S."/>
            <person name="Perrone G."/>
            <person name="Piumi F."/>
            <person name="Punt P.J."/>
            <person name="Ram A.F."/>
            <person name="Ramon A."/>
            <person name="Rauscher S."/>
            <person name="Record E."/>
            <person name="Riano-Pachon D.M."/>
            <person name="Robert V."/>
            <person name="Roehrig J."/>
            <person name="Ruller R."/>
            <person name="Salamov A."/>
            <person name="Salih N.S."/>
            <person name="Samson R.A."/>
            <person name="Sandor E."/>
            <person name="Sanguinetti M."/>
            <person name="Schuetze T."/>
            <person name="Sepcic K."/>
            <person name="Shelest E."/>
            <person name="Sherlock G."/>
            <person name="Sophianopoulou V."/>
            <person name="Squina F.M."/>
            <person name="Sun H."/>
            <person name="Susca A."/>
            <person name="Todd R.B."/>
            <person name="Tsang A."/>
            <person name="Unkles S.E."/>
            <person name="van de Wiele N."/>
            <person name="van Rossen-Uffink D."/>
            <person name="Oliveira J.V."/>
            <person name="Vesth T.C."/>
            <person name="Visser J."/>
            <person name="Yu J.-H."/>
            <person name="Zhou M."/>
            <person name="Andersen M.R."/>
            <person name="Archer D.B."/>
            <person name="Baker S.E."/>
            <person name="Benoit I."/>
            <person name="Brakhage A.A."/>
            <person name="Braus G.H."/>
            <person name="Fischer R."/>
            <person name="Frisvad J.C."/>
            <person name="Goldman G.H."/>
            <person name="Houbraken J."/>
            <person name="Oakley B."/>
            <person name="Pocsi I."/>
            <person name="Scazzocchio C."/>
            <person name="Seiboth B."/>
            <person name="vanKuyk P.A."/>
            <person name="Wortman J."/>
            <person name="Dyer P.S."/>
            <person name="Grigoriev I.V."/>
        </authorList>
    </citation>
    <scope>NUCLEOTIDE SEQUENCE [LARGE SCALE GENOMIC DNA]</scope>
    <source>
        <strain evidence="2">CBS 506.65</strain>
    </source>
</reference>
<organism evidence="1 2">
    <name type="scientific">Penicilliopsis zonata CBS 506.65</name>
    <dbReference type="NCBI Taxonomy" id="1073090"/>
    <lineage>
        <taxon>Eukaryota</taxon>
        <taxon>Fungi</taxon>
        <taxon>Dikarya</taxon>
        <taxon>Ascomycota</taxon>
        <taxon>Pezizomycotina</taxon>
        <taxon>Eurotiomycetes</taxon>
        <taxon>Eurotiomycetidae</taxon>
        <taxon>Eurotiales</taxon>
        <taxon>Aspergillaceae</taxon>
        <taxon>Penicilliopsis</taxon>
    </lineage>
</organism>
<keyword evidence="2" id="KW-1185">Reference proteome</keyword>
<dbReference type="EMBL" id="KV878348">
    <property type="protein sequence ID" value="OJJ44409.1"/>
    <property type="molecule type" value="Genomic_DNA"/>
</dbReference>
<evidence type="ECO:0000313" key="1">
    <source>
        <dbReference type="EMBL" id="OJJ44409.1"/>
    </source>
</evidence>
<feature type="non-terminal residue" evidence="1">
    <location>
        <position position="58"/>
    </location>
</feature>
<sequence>MNCFRLVSWSYSTLPLVEQEEIRRENRSHINNHQLFNPFYVPVVIMEYTYVVVSSMAY</sequence>
<protein>
    <submittedName>
        <fullName evidence="1">Uncharacterized protein</fullName>
    </submittedName>
</protein>
<dbReference type="AlphaFoldDB" id="A0A1L9SBC0"/>
<dbReference type="Proteomes" id="UP000184188">
    <property type="component" value="Unassembled WGS sequence"/>
</dbReference>
<evidence type="ECO:0000313" key="2">
    <source>
        <dbReference type="Proteomes" id="UP000184188"/>
    </source>
</evidence>
<proteinExistence type="predicted"/>
<dbReference type="GeneID" id="34610199"/>